<dbReference type="AlphaFoldDB" id="A0A5J4WR69"/>
<protein>
    <submittedName>
        <fullName evidence="4">Putative Transposable element Tc3 transposase</fullName>
    </submittedName>
</protein>
<dbReference type="GO" id="GO:0015074">
    <property type="term" value="P:DNA integration"/>
    <property type="evidence" value="ECO:0007669"/>
    <property type="project" value="InterPro"/>
</dbReference>
<evidence type="ECO:0000259" key="2">
    <source>
        <dbReference type="Pfam" id="PF01498"/>
    </source>
</evidence>
<dbReference type="GO" id="GO:0006313">
    <property type="term" value="P:DNA transposition"/>
    <property type="evidence" value="ECO:0007669"/>
    <property type="project" value="InterPro"/>
</dbReference>
<proteinExistence type="predicted"/>
<evidence type="ECO:0000313" key="4">
    <source>
        <dbReference type="EMBL" id="KAA6397418.1"/>
    </source>
</evidence>
<feature type="domain" description="Tc1-like transposase DDE" evidence="3">
    <location>
        <begin position="144"/>
        <end position="295"/>
    </location>
</feature>
<feature type="compositionally biased region" description="Basic residues" evidence="1">
    <location>
        <begin position="48"/>
        <end position="58"/>
    </location>
</feature>
<dbReference type="EMBL" id="SNRW01001186">
    <property type="protein sequence ID" value="KAA6397418.1"/>
    <property type="molecule type" value="Genomic_DNA"/>
</dbReference>
<dbReference type="Proteomes" id="UP000324800">
    <property type="component" value="Unassembled WGS sequence"/>
</dbReference>
<dbReference type="GO" id="GO:0003677">
    <property type="term" value="F:DNA binding"/>
    <property type="evidence" value="ECO:0007669"/>
    <property type="project" value="InterPro"/>
</dbReference>
<accession>A0A5J4WR69</accession>
<dbReference type="Gene3D" id="3.30.420.10">
    <property type="entry name" value="Ribonuclease H-like superfamily/Ribonuclease H"/>
    <property type="match status" value="1"/>
</dbReference>
<gene>
    <name evidence="4" type="ORF">EZS28_007058</name>
</gene>
<name>A0A5J4WR69_9EUKA</name>
<reference evidence="4 5" key="1">
    <citation type="submission" date="2019-03" db="EMBL/GenBank/DDBJ databases">
        <title>Single cell metagenomics reveals metabolic interactions within the superorganism composed of flagellate Streblomastix strix and complex community of Bacteroidetes bacteria on its surface.</title>
        <authorList>
            <person name="Treitli S.C."/>
            <person name="Kolisko M."/>
            <person name="Husnik F."/>
            <person name="Keeling P."/>
            <person name="Hampl V."/>
        </authorList>
    </citation>
    <scope>NUCLEOTIDE SEQUENCE [LARGE SCALE GENOMIC DNA]</scope>
    <source>
        <strain evidence="4">ST1C</strain>
    </source>
</reference>
<evidence type="ECO:0000259" key="3">
    <source>
        <dbReference type="Pfam" id="PF13358"/>
    </source>
</evidence>
<dbReference type="InterPro" id="IPR038717">
    <property type="entry name" value="Tc1-like_DDE_dom"/>
</dbReference>
<dbReference type="SUPFAM" id="SSF46689">
    <property type="entry name" value="Homeodomain-like"/>
    <property type="match status" value="1"/>
</dbReference>
<feature type="domain" description="Transposase Tc1-like" evidence="2">
    <location>
        <begin position="67"/>
        <end position="134"/>
    </location>
</feature>
<dbReference type="Pfam" id="PF01498">
    <property type="entry name" value="HTH_Tnp_Tc3_2"/>
    <property type="match status" value="1"/>
</dbReference>
<dbReference type="InterPro" id="IPR036397">
    <property type="entry name" value="RNaseH_sf"/>
</dbReference>
<dbReference type="PANTHER" id="PTHR47326">
    <property type="entry name" value="TRANSPOSABLE ELEMENT TC3 TRANSPOSASE-LIKE PROTEIN"/>
    <property type="match status" value="1"/>
</dbReference>
<dbReference type="InterPro" id="IPR002492">
    <property type="entry name" value="Transposase_Tc1-like"/>
</dbReference>
<dbReference type="OrthoDB" id="9996331at2759"/>
<feature type="region of interest" description="Disordered" evidence="1">
    <location>
        <begin position="48"/>
        <end position="68"/>
    </location>
</feature>
<dbReference type="InterPro" id="IPR009057">
    <property type="entry name" value="Homeodomain-like_sf"/>
</dbReference>
<dbReference type="Pfam" id="PF13358">
    <property type="entry name" value="DDE_3"/>
    <property type="match status" value="1"/>
</dbReference>
<evidence type="ECO:0000313" key="5">
    <source>
        <dbReference type="Proteomes" id="UP000324800"/>
    </source>
</evidence>
<sequence>MVRGVAFSEELKQEMFELRDKKRLSIKQISILKKKPYKSVWNIITKHDKKKMNKKRGRPEKTSERDKRRIARYTKKNRRISHRRIADALDIDISPTTTLRVLHQKGFKSIRLRRRPFLTVQHINARIRFASDYLCNELLSLIPIVFTDEKKFRYDGPDGWASYWFHVTDKPGIAQMSKDYGKYKGVMVHMALSNYGILNVSRVSGKMNADQWADIVSDHVIPECNVAHGDSYLYQRDNASVHKRKDVVELFEDEGVKFLDWPVLSPDLNPVENVWALLVRKVYKNGRTFTNDSDLWQVIKTESARITALQILPFVNSFRSRLCKVLLRQGKYVQ</sequence>
<dbReference type="PANTHER" id="PTHR47326:SF1">
    <property type="entry name" value="HTH PSQ-TYPE DOMAIN-CONTAINING PROTEIN"/>
    <property type="match status" value="1"/>
</dbReference>
<organism evidence="4 5">
    <name type="scientific">Streblomastix strix</name>
    <dbReference type="NCBI Taxonomy" id="222440"/>
    <lineage>
        <taxon>Eukaryota</taxon>
        <taxon>Metamonada</taxon>
        <taxon>Preaxostyla</taxon>
        <taxon>Oxymonadida</taxon>
        <taxon>Streblomastigidae</taxon>
        <taxon>Streblomastix</taxon>
    </lineage>
</organism>
<evidence type="ECO:0000256" key="1">
    <source>
        <dbReference type="SAM" id="MobiDB-lite"/>
    </source>
</evidence>
<comment type="caution">
    <text evidence="4">The sequence shown here is derived from an EMBL/GenBank/DDBJ whole genome shotgun (WGS) entry which is preliminary data.</text>
</comment>